<evidence type="ECO:0000313" key="3">
    <source>
        <dbReference type="EMBL" id="CAI0418624.1"/>
    </source>
</evidence>
<dbReference type="GO" id="GO:0009733">
    <property type="term" value="P:response to auxin"/>
    <property type="evidence" value="ECO:0007669"/>
    <property type="project" value="InterPro"/>
</dbReference>
<comment type="similarity">
    <text evidence="1">Belongs to the ARG7 family.</text>
</comment>
<dbReference type="InterPro" id="IPR003676">
    <property type="entry name" value="SAUR_fam"/>
</dbReference>
<keyword evidence="2" id="KW-0472">Membrane</keyword>
<keyword evidence="2" id="KW-0812">Transmembrane</keyword>
<accession>A0AAV0KAW4</accession>
<dbReference type="Proteomes" id="UP001154282">
    <property type="component" value="Unassembled WGS sequence"/>
</dbReference>
<dbReference type="Pfam" id="PF02519">
    <property type="entry name" value="Auxin_inducible"/>
    <property type="match status" value="1"/>
</dbReference>
<evidence type="ECO:0000256" key="1">
    <source>
        <dbReference type="ARBA" id="ARBA00006974"/>
    </source>
</evidence>
<dbReference type="EMBL" id="CAMGYJ010000005">
    <property type="protein sequence ID" value="CAI0418624.1"/>
    <property type="molecule type" value="Genomic_DNA"/>
</dbReference>
<keyword evidence="2" id="KW-1133">Transmembrane helix</keyword>
<reference evidence="3" key="1">
    <citation type="submission" date="2022-08" db="EMBL/GenBank/DDBJ databases">
        <authorList>
            <person name="Gutierrez-Valencia J."/>
        </authorList>
    </citation>
    <scope>NUCLEOTIDE SEQUENCE</scope>
</reference>
<dbReference type="AlphaFoldDB" id="A0AAV0KAW4"/>
<organism evidence="3 4">
    <name type="scientific">Linum tenue</name>
    <dbReference type="NCBI Taxonomy" id="586396"/>
    <lineage>
        <taxon>Eukaryota</taxon>
        <taxon>Viridiplantae</taxon>
        <taxon>Streptophyta</taxon>
        <taxon>Embryophyta</taxon>
        <taxon>Tracheophyta</taxon>
        <taxon>Spermatophyta</taxon>
        <taxon>Magnoliopsida</taxon>
        <taxon>eudicotyledons</taxon>
        <taxon>Gunneridae</taxon>
        <taxon>Pentapetalae</taxon>
        <taxon>rosids</taxon>
        <taxon>fabids</taxon>
        <taxon>Malpighiales</taxon>
        <taxon>Linaceae</taxon>
        <taxon>Linum</taxon>
    </lineage>
</organism>
<gene>
    <name evidence="3" type="ORF">LITE_LOCUS17706</name>
</gene>
<evidence type="ECO:0000313" key="4">
    <source>
        <dbReference type="Proteomes" id="UP001154282"/>
    </source>
</evidence>
<name>A0AAV0KAW4_9ROSI</name>
<sequence>MLKKLLLIGGGREKKGAHLAVYIGEELRRFDIPIEYFRHEGFARLLLECRDADALDFNINLPIEIESCSVERFHRIWRGAVEEEADALRRRRWLWVFFIIFRSFFFRVINLFFFL</sequence>
<evidence type="ECO:0000256" key="2">
    <source>
        <dbReference type="SAM" id="Phobius"/>
    </source>
</evidence>
<protein>
    <submittedName>
        <fullName evidence="3">Uncharacterized protein</fullName>
    </submittedName>
</protein>
<proteinExistence type="inferred from homology"/>
<keyword evidence="4" id="KW-1185">Reference proteome</keyword>
<comment type="caution">
    <text evidence="3">The sequence shown here is derived from an EMBL/GenBank/DDBJ whole genome shotgun (WGS) entry which is preliminary data.</text>
</comment>
<feature type="transmembrane region" description="Helical" evidence="2">
    <location>
        <begin position="93"/>
        <end position="114"/>
    </location>
</feature>